<protein>
    <submittedName>
        <fullName evidence="1">Uncharacterized protein</fullName>
    </submittedName>
</protein>
<keyword evidence="2" id="KW-1185">Reference proteome</keyword>
<evidence type="ECO:0000313" key="2">
    <source>
        <dbReference type="Proteomes" id="UP000015106"/>
    </source>
</evidence>
<dbReference type="AlphaFoldDB" id="A0A8R7JXI1"/>
<sequence>MIMFRSAMRRKVAYMHACLHCAVASAATRPASAAWSPCAAAANFSCTFLLLHGDLADWAVLWKPISFRLGEMVNRHMCLFE</sequence>
<reference evidence="2" key="1">
    <citation type="journal article" date="2013" name="Nature">
        <title>Draft genome of the wheat A-genome progenitor Triticum urartu.</title>
        <authorList>
            <person name="Ling H.Q."/>
            <person name="Zhao S."/>
            <person name="Liu D."/>
            <person name="Wang J."/>
            <person name="Sun H."/>
            <person name="Zhang C."/>
            <person name="Fan H."/>
            <person name="Li D."/>
            <person name="Dong L."/>
            <person name="Tao Y."/>
            <person name="Gao C."/>
            <person name="Wu H."/>
            <person name="Li Y."/>
            <person name="Cui Y."/>
            <person name="Guo X."/>
            <person name="Zheng S."/>
            <person name="Wang B."/>
            <person name="Yu K."/>
            <person name="Liang Q."/>
            <person name="Yang W."/>
            <person name="Lou X."/>
            <person name="Chen J."/>
            <person name="Feng M."/>
            <person name="Jian J."/>
            <person name="Zhang X."/>
            <person name="Luo G."/>
            <person name="Jiang Y."/>
            <person name="Liu J."/>
            <person name="Wang Z."/>
            <person name="Sha Y."/>
            <person name="Zhang B."/>
            <person name="Wu H."/>
            <person name="Tang D."/>
            <person name="Shen Q."/>
            <person name="Xue P."/>
            <person name="Zou S."/>
            <person name="Wang X."/>
            <person name="Liu X."/>
            <person name="Wang F."/>
            <person name="Yang Y."/>
            <person name="An X."/>
            <person name="Dong Z."/>
            <person name="Zhang K."/>
            <person name="Zhang X."/>
            <person name="Luo M.C."/>
            <person name="Dvorak J."/>
            <person name="Tong Y."/>
            <person name="Wang J."/>
            <person name="Yang H."/>
            <person name="Li Z."/>
            <person name="Wang D."/>
            <person name="Zhang A."/>
            <person name="Wang J."/>
        </authorList>
    </citation>
    <scope>NUCLEOTIDE SEQUENCE</scope>
    <source>
        <strain evidence="2">cv. G1812</strain>
    </source>
</reference>
<organism evidence="1 2">
    <name type="scientific">Triticum urartu</name>
    <name type="common">Red wild einkorn</name>
    <name type="synonym">Crithodium urartu</name>
    <dbReference type="NCBI Taxonomy" id="4572"/>
    <lineage>
        <taxon>Eukaryota</taxon>
        <taxon>Viridiplantae</taxon>
        <taxon>Streptophyta</taxon>
        <taxon>Embryophyta</taxon>
        <taxon>Tracheophyta</taxon>
        <taxon>Spermatophyta</taxon>
        <taxon>Magnoliopsida</taxon>
        <taxon>Liliopsida</taxon>
        <taxon>Poales</taxon>
        <taxon>Poaceae</taxon>
        <taxon>BOP clade</taxon>
        <taxon>Pooideae</taxon>
        <taxon>Triticodae</taxon>
        <taxon>Triticeae</taxon>
        <taxon>Triticinae</taxon>
        <taxon>Triticum</taxon>
    </lineage>
</organism>
<reference evidence="1" key="3">
    <citation type="submission" date="2022-06" db="UniProtKB">
        <authorList>
            <consortium name="EnsemblPlants"/>
        </authorList>
    </citation>
    <scope>IDENTIFICATION</scope>
</reference>
<proteinExistence type="predicted"/>
<evidence type="ECO:0000313" key="1">
    <source>
        <dbReference type="EnsemblPlants" id="TuG1812G0100001498.01.T01"/>
    </source>
</evidence>
<name>A0A8R7JXI1_TRIUA</name>
<accession>A0A8R7JXI1</accession>
<reference evidence="1" key="2">
    <citation type="submission" date="2018-03" db="EMBL/GenBank/DDBJ databases">
        <title>The Triticum urartu genome reveals the dynamic nature of wheat genome evolution.</title>
        <authorList>
            <person name="Ling H."/>
            <person name="Ma B."/>
            <person name="Shi X."/>
            <person name="Liu H."/>
            <person name="Dong L."/>
            <person name="Sun H."/>
            <person name="Cao Y."/>
            <person name="Gao Q."/>
            <person name="Zheng S."/>
            <person name="Li Y."/>
            <person name="Yu Y."/>
            <person name="Du H."/>
            <person name="Qi M."/>
            <person name="Li Y."/>
            <person name="Yu H."/>
            <person name="Cui Y."/>
            <person name="Wang N."/>
            <person name="Chen C."/>
            <person name="Wu H."/>
            <person name="Zhao Y."/>
            <person name="Zhang J."/>
            <person name="Li Y."/>
            <person name="Zhou W."/>
            <person name="Zhang B."/>
            <person name="Hu W."/>
            <person name="Eijk M."/>
            <person name="Tang J."/>
            <person name="Witsenboer H."/>
            <person name="Zhao S."/>
            <person name="Li Z."/>
            <person name="Zhang A."/>
            <person name="Wang D."/>
            <person name="Liang C."/>
        </authorList>
    </citation>
    <scope>NUCLEOTIDE SEQUENCE [LARGE SCALE GENOMIC DNA]</scope>
    <source>
        <strain evidence="1">cv. G1812</strain>
    </source>
</reference>
<dbReference type="Gramene" id="TuG1812G0100001498.01.T01">
    <property type="protein sequence ID" value="TuG1812G0100001498.01.T01"/>
    <property type="gene ID" value="TuG1812G0100001498.01"/>
</dbReference>
<dbReference type="Proteomes" id="UP000015106">
    <property type="component" value="Chromosome 1"/>
</dbReference>
<dbReference type="EnsemblPlants" id="TuG1812G0100001498.01.T01">
    <property type="protein sequence ID" value="TuG1812G0100001498.01.T01"/>
    <property type="gene ID" value="TuG1812G0100001498.01"/>
</dbReference>